<protein>
    <submittedName>
        <fullName evidence="1">Uncharacterized protein</fullName>
    </submittedName>
</protein>
<dbReference type="RefSeq" id="WP_152125992.1">
    <property type="nucleotide sequence ID" value="NZ_WELI01000009.1"/>
</dbReference>
<evidence type="ECO:0000313" key="1">
    <source>
        <dbReference type="EMBL" id="KAB7728042.1"/>
    </source>
</evidence>
<sequence length="224" mass="25796">MTPSNPTKPKFIGDPLNATYRWELYLTNGKIFDGYSKAKGMDEKKDKQALLQDCIARLLNNGYLDKCYQMFFYERGDSHRSQDQLILEMYPHGCKPHASLELDLSTCNFLDRIYDARRTGQGKNFKELLPPRVSNREQEKIDFAYSKARFPTQGDLHTYCVNVMLKKYARPRVEAWYEACKINYTQALTSATAPAPQPDVYNQQAAAAAQRTIQGLHNKYSSNR</sequence>
<reference evidence="1 2" key="1">
    <citation type="submission" date="2019-10" db="EMBL/GenBank/DDBJ databases">
        <title>Rudanella paleaurantiibacter sp. nov., isolated from sludge.</title>
        <authorList>
            <person name="Xu S.Q."/>
        </authorList>
    </citation>
    <scope>NUCLEOTIDE SEQUENCE [LARGE SCALE GENOMIC DNA]</scope>
    <source>
        <strain evidence="1 2">HX-22-17</strain>
    </source>
</reference>
<comment type="caution">
    <text evidence="1">The sequence shown here is derived from an EMBL/GenBank/DDBJ whole genome shotgun (WGS) entry which is preliminary data.</text>
</comment>
<evidence type="ECO:0000313" key="2">
    <source>
        <dbReference type="Proteomes" id="UP000488299"/>
    </source>
</evidence>
<dbReference type="EMBL" id="WELI01000009">
    <property type="protein sequence ID" value="KAB7728042.1"/>
    <property type="molecule type" value="Genomic_DNA"/>
</dbReference>
<proteinExistence type="predicted"/>
<dbReference type="AlphaFoldDB" id="A0A7J5TV62"/>
<accession>A0A7J5TV62</accession>
<gene>
    <name evidence="1" type="ORF">F5984_20015</name>
</gene>
<dbReference type="Proteomes" id="UP000488299">
    <property type="component" value="Unassembled WGS sequence"/>
</dbReference>
<name>A0A7J5TV62_9BACT</name>
<keyword evidence="2" id="KW-1185">Reference proteome</keyword>
<organism evidence="1 2">
    <name type="scientific">Rudanella paleaurantiibacter</name>
    <dbReference type="NCBI Taxonomy" id="2614655"/>
    <lineage>
        <taxon>Bacteria</taxon>
        <taxon>Pseudomonadati</taxon>
        <taxon>Bacteroidota</taxon>
        <taxon>Cytophagia</taxon>
        <taxon>Cytophagales</taxon>
        <taxon>Cytophagaceae</taxon>
        <taxon>Rudanella</taxon>
    </lineage>
</organism>